<dbReference type="Gene3D" id="2.30.30.40">
    <property type="entry name" value="SH3 Domains"/>
    <property type="match status" value="1"/>
</dbReference>
<organism evidence="2">
    <name type="scientific">Magnetococcus massalia (strain MO-1)</name>
    <dbReference type="NCBI Taxonomy" id="451514"/>
    <lineage>
        <taxon>Bacteria</taxon>
        <taxon>Pseudomonadati</taxon>
        <taxon>Pseudomonadota</taxon>
        <taxon>Magnetococcia</taxon>
        <taxon>Magnetococcales</taxon>
        <taxon>Magnetococcaceae</taxon>
        <taxon>Magnetococcus</taxon>
    </lineage>
</organism>
<dbReference type="PANTHER" id="PTHR22617:SF23">
    <property type="entry name" value="CHEMOTAXIS PROTEIN CHEW"/>
    <property type="match status" value="1"/>
</dbReference>
<dbReference type="GO" id="GO:0007165">
    <property type="term" value="P:signal transduction"/>
    <property type="evidence" value="ECO:0007669"/>
    <property type="project" value="InterPro"/>
</dbReference>
<dbReference type="PANTHER" id="PTHR22617">
    <property type="entry name" value="CHEMOTAXIS SENSOR HISTIDINE KINASE-RELATED"/>
    <property type="match status" value="1"/>
</dbReference>
<dbReference type="GO" id="GO:0005829">
    <property type="term" value="C:cytosol"/>
    <property type="evidence" value="ECO:0007669"/>
    <property type="project" value="TreeGrafter"/>
</dbReference>
<dbReference type="InterPro" id="IPR002545">
    <property type="entry name" value="CheW-lke_dom"/>
</dbReference>
<evidence type="ECO:0000313" key="2">
    <source>
        <dbReference type="EMBL" id="CRH04558.1"/>
    </source>
</evidence>
<feature type="domain" description="CheW-like" evidence="1">
    <location>
        <begin position="1"/>
        <end position="144"/>
    </location>
</feature>
<protein>
    <submittedName>
        <fullName evidence="2">Putative chemoyaxis protein CheW-like protein</fullName>
    </submittedName>
</protein>
<sequence length="147" mass="16861">MLVREIRRFTSCTAVPGAPAHYRGLVNIRGQVATIVDLRERLGWSEHTRLKQEEKKGYFIILKTKPEVKEWYKDDVEKRCPWEDRVGIVVDRLGVVQDFTNDGFQPRPANLEGISAHFAEGVVELDKNLLIVLNMPALLGYVEVEEE</sequence>
<dbReference type="AlphaFoldDB" id="A0A1S7LDC9"/>
<dbReference type="GO" id="GO:0006935">
    <property type="term" value="P:chemotaxis"/>
    <property type="evidence" value="ECO:0007669"/>
    <property type="project" value="InterPro"/>
</dbReference>
<dbReference type="EMBL" id="LO017727">
    <property type="protein sequence ID" value="CRH04558.1"/>
    <property type="molecule type" value="Genomic_DNA"/>
</dbReference>
<dbReference type="Pfam" id="PF01584">
    <property type="entry name" value="CheW"/>
    <property type="match status" value="1"/>
</dbReference>
<dbReference type="InterPro" id="IPR039315">
    <property type="entry name" value="CheW"/>
</dbReference>
<dbReference type="PROSITE" id="PS50851">
    <property type="entry name" value="CHEW"/>
    <property type="match status" value="1"/>
</dbReference>
<dbReference type="SUPFAM" id="SSF50341">
    <property type="entry name" value="CheW-like"/>
    <property type="match status" value="1"/>
</dbReference>
<accession>A0A1S7LDC9</accession>
<dbReference type="InterPro" id="IPR036061">
    <property type="entry name" value="CheW-like_dom_sf"/>
</dbReference>
<dbReference type="SMART" id="SM00260">
    <property type="entry name" value="CheW"/>
    <property type="match status" value="1"/>
</dbReference>
<name>A0A1S7LDC9_MAGMO</name>
<dbReference type="Gene3D" id="2.40.50.180">
    <property type="entry name" value="CheA-289, Domain 4"/>
    <property type="match status" value="1"/>
</dbReference>
<gene>
    <name evidence="2" type="ORF">MAGMO_0345</name>
</gene>
<proteinExistence type="predicted"/>
<evidence type="ECO:0000259" key="1">
    <source>
        <dbReference type="PROSITE" id="PS50851"/>
    </source>
</evidence>
<reference evidence="2" key="1">
    <citation type="submission" date="2015-04" db="EMBL/GenBank/DDBJ databases">
        <authorList>
            <person name="Syromyatnikov M.Y."/>
            <person name="Popov V.N."/>
        </authorList>
    </citation>
    <scope>NUCLEOTIDE SEQUENCE</scope>
    <source>
        <strain evidence="2">MO-1</strain>
    </source>
</reference>